<keyword evidence="8" id="KW-0333">Golgi apparatus</keyword>
<dbReference type="Pfam" id="PF00777">
    <property type="entry name" value="Glyco_transf_29"/>
    <property type="match status" value="1"/>
</dbReference>
<evidence type="ECO:0000256" key="5">
    <source>
        <dbReference type="ARBA" id="ARBA00022692"/>
    </source>
</evidence>
<evidence type="ECO:0000256" key="2">
    <source>
        <dbReference type="ARBA" id="ARBA00006003"/>
    </source>
</evidence>
<keyword evidence="9" id="KW-0472">Membrane</keyword>
<reference evidence="12" key="1">
    <citation type="submission" date="2024-07" db="EMBL/GenBank/DDBJ databases">
        <title>Two chromosome-level genome assemblies of Korean endemic species Abeliophyllum distichum and Forsythia ovata (Oleaceae).</title>
        <authorList>
            <person name="Jang H."/>
        </authorList>
    </citation>
    <scope>NUCLEOTIDE SEQUENCE [LARGE SCALE GENOMIC DNA]</scope>
</reference>
<organism evidence="11 12">
    <name type="scientific">Abeliophyllum distichum</name>
    <dbReference type="NCBI Taxonomy" id="126358"/>
    <lineage>
        <taxon>Eukaryota</taxon>
        <taxon>Viridiplantae</taxon>
        <taxon>Streptophyta</taxon>
        <taxon>Embryophyta</taxon>
        <taxon>Tracheophyta</taxon>
        <taxon>Spermatophyta</taxon>
        <taxon>Magnoliopsida</taxon>
        <taxon>eudicotyledons</taxon>
        <taxon>Gunneridae</taxon>
        <taxon>Pentapetalae</taxon>
        <taxon>asterids</taxon>
        <taxon>lamiids</taxon>
        <taxon>Lamiales</taxon>
        <taxon>Oleaceae</taxon>
        <taxon>Forsythieae</taxon>
        <taxon>Abeliophyllum</taxon>
    </lineage>
</organism>
<dbReference type="InterPro" id="IPR001675">
    <property type="entry name" value="Glyco_trans_29"/>
</dbReference>
<sequence>MTTGLTREYLDARPDGWLNYAAKRIAHLGADKCYNFTLCEEHLNILLPAKPPFRPCQFRTCAIVENSGDLLKTEFGKKIDSPDAVIRDNEALVIEKYAKYVGLKRDFQLVVRDAALQ</sequence>
<proteinExistence type="inferred from homology"/>
<dbReference type="InterPro" id="IPR044782">
    <property type="entry name" value="SIA1/STLP5"/>
</dbReference>
<comment type="caution">
    <text evidence="11">The sequence shown here is derived from an EMBL/GenBank/DDBJ whole genome shotgun (WGS) entry which is preliminary data.</text>
</comment>
<dbReference type="AlphaFoldDB" id="A0ABD1RVE8"/>
<dbReference type="PANTHER" id="PTHR47486">
    <property type="entry name" value="SIALYLTRANSFERASE-LIKE PROTEIN 1"/>
    <property type="match status" value="1"/>
</dbReference>
<evidence type="ECO:0000313" key="11">
    <source>
        <dbReference type="EMBL" id="KAL2492405.1"/>
    </source>
</evidence>
<evidence type="ECO:0000313" key="12">
    <source>
        <dbReference type="Proteomes" id="UP001604336"/>
    </source>
</evidence>
<dbReference type="PANTHER" id="PTHR47486:SF1">
    <property type="entry name" value="SIALYLTRANSFERASE-LIKE PROTEIN 1"/>
    <property type="match status" value="1"/>
</dbReference>
<evidence type="ECO:0000256" key="1">
    <source>
        <dbReference type="ARBA" id="ARBA00004323"/>
    </source>
</evidence>
<dbReference type="GO" id="GO:0000139">
    <property type="term" value="C:Golgi membrane"/>
    <property type="evidence" value="ECO:0007669"/>
    <property type="project" value="UniProtKB-SubCell"/>
</dbReference>
<keyword evidence="6" id="KW-0735">Signal-anchor</keyword>
<dbReference type="EMBL" id="JBFOLK010000008">
    <property type="protein sequence ID" value="KAL2492405.1"/>
    <property type="molecule type" value="Genomic_DNA"/>
</dbReference>
<keyword evidence="4" id="KW-0808">Transferase</keyword>
<comment type="subcellular location">
    <subcellularLocation>
        <location evidence="1">Golgi apparatus membrane</location>
        <topology evidence="1">Single-pass type II membrane protein</topology>
    </subcellularLocation>
</comment>
<dbReference type="GO" id="GO:0016757">
    <property type="term" value="F:glycosyltransferase activity"/>
    <property type="evidence" value="ECO:0007669"/>
    <property type="project" value="UniProtKB-KW"/>
</dbReference>
<name>A0ABD1RVE8_9LAMI</name>
<dbReference type="Proteomes" id="UP001604336">
    <property type="component" value="Unassembled WGS sequence"/>
</dbReference>
<accession>A0ABD1RVE8</accession>
<evidence type="ECO:0000256" key="9">
    <source>
        <dbReference type="ARBA" id="ARBA00023136"/>
    </source>
</evidence>
<evidence type="ECO:0000256" key="4">
    <source>
        <dbReference type="ARBA" id="ARBA00022679"/>
    </source>
</evidence>
<comment type="similarity">
    <text evidence="2">Belongs to the glycosyltransferase 29 family.</text>
</comment>
<keyword evidence="3" id="KW-0328">Glycosyltransferase</keyword>
<keyword evidence="12" id="KW-1185">Reference proteome</keyword>
<keyword evidence="5" id="KW-0812">Transmembrane</keyword>
<evidence type="ECO:0000256" key="7">
    <source>
        <dbReference type="ARBA" id="ARBA00022989"/>
    </source>
</evidence>
<dbReference type="Gene3D" id="3.90.1480.20">
    <property type="entry name" value="Glycosyl transferase family 29"/>
    <property type="match status" value="1"/>
</dbReference>
<evidence type="ECO:0000256" key="6">
    <source>
        <dbReference type="ARBA" id="ARBA00022968"/>
    </source>
</evidence>
<keyword evidence="10" id="KW-0325">Glycoprotein</keyword>
<evidence type="ECO:0000256" key="3">
    <source>
        <dbReference type="ARBA" id="ARBA00022676"/>
    </source>
</evidence>
<dbReference type="InterPro" id="IPR038578">
    <property type="entry name" value="GT29-like_sf"/>
</dbReference>
<protein>
    <submittedName>
        <fullName evidence="11">MALE GAMETOPHYTE DEFECTIVE 2</fullName>
    </submittedName>
</protein>
<keyword evidence="7" id="KW-1133">Transmembrane helix</keyword>
<evidence type="ECO:0000256" key="10">
    <source>
        <dbReference type="ARBA" id="ARBA00023180"/>
    </source>
</evidence>
<evidence type="ECO:0000256" key="8">
    <source>
        <dbReference type="ARBA" id="ARBA00023034"/>
    </source>
</evidence>
<gene>
    <name evidence="11" type="ORF">Adt_28033</name>
</gene>